<keyword evidence="4" id="KW-1185">Reference proteome</keyword>
<keyword evidence="2" id="KW-0711">Selenium</keyword>
<reference evidence="4" key="1">
    <citation type="journal article" date="2017" name="Front. Plant Sci.">
        <title>Climate Clever Clovers: New Paradigm to Reduce the Environmental Footprint of Ruminants by Breeding Low Methanogenic Forages Utilizing Haplotype Variation.</title>
        <authorList>
            <person name="Kaur P."/>
            <person name="Appels R."/>
            <person name="Bayer P.E."/>
            <person name="Keeble-Gagnere G."/>
            <person name="Wang J."/>
            <person name="Hirakawa H."/>
            <person name="Shirasawa K."/>
            <person name="Vercoe P."/>
            <person name="Stefanova K."/>
            <person name="Durmic Z."/>
            <person name="Nichols P."/>
            <person name="Revell C."/>
            <person name="Isobe S.N."/>
            <person name="Edwards D."/>
            <person name="Erskine W."/>
        </authorList>
    </citation>
    <scope>NUCLEOTIDE SEQUENCE [LARGE SCALE GENOMIC DNA]</scope>
    <source>
        <strain evidence="4">cv. Daliak</strain>
    </source>
</reference>
<accession>A0A2Z6MJK0</accession>
<dbReference type="OrthoDB" id="1671041at2759"/>
<evidence type="ECO:0000313" key="4">
    <source>
        <dbReference type="Proteomes" id="UP000242715"/>
    </source>
</evidence>
<dbReference type="GO" id="GO:0008430">
    <property type="term" value="F:selenium binding"/>
    <property type="evidence" value="ECO:0007669"/>
    <property type="project" value="InterPro"/>
</dbReference>
<dbReference type="EMBL" id="DF973269">
    <property type="protein sequence ID" value="GAU23415.1"/>
    <property type="molecule type" value="Genomic_DNA"/>
</dbReference>
<dbReference type="PANTHER" id="PTHR23300:SF0">
    <property type="entry name" value="METHANETHIOL OXIDASE"/>
    <property type="match status" value="1"/>
</dbReference>
<name>A0A2Z6MJK0_TRISU</name>
<evidence type="ECO:0000313" key="3">
    <source>
        <dbReference type="EMBL" id="GAU23415.1"/>
    </source>
</evidence>
<organism evidence="3 4">
    <name type="scientific">Trifolium subterraneum</name>
    <name type="common">Subterranean clover</name>
    <dbReference type="NCBI Taxonomy" id="3900"/>
    <lineage>
        <taxon>Eukaryota</taxon>
        <taxon>Viridiplantae</taxon>
        <taxon>Streptophyta</taxon>
        <taxon>Embryophyta</taxon>
        <taxon>Tracheophyta</taxon>
        <taxon>Spermatophyta</taxon>
        <taxon>Magnoliopsida</taxon>
        <taxon>eudicotyledons</taxon>
        <taxon>Gunneridae</taxon>
        <taxon>Pentapetalae</taxon>
        <taxon>rosids</taxon>
        <taxon>fabids</taxon>
        <taxon>Fabales</taxon>
        <taxon>Fabaceae</taxon>
        <taxon>Papilionoideae</taxon>
        <taxon>50 kb inversion clade</taxon>
        <taxon>NPAAA clade</taxon>
        <taxon>Hologalegina</taxon>
        <taxon>IRL clade</taxon>
        <taxon>Trifolieae</taxon>
        <taxon>Trifolium</taxon>
    </lineage>
</organism>
<proteinExistence type="inferred from homology"/>
<protein>
    <submittedName>
        <fullName evidence="3">Uncharacterized protein</fullName>
    </submittedName>
</protein>
<dbReference type="Proteomes" id="UP000242715">
    <property type="component" value="Unassembled WGS sequence"/>
</dbReference>
<sequence length="180" mass="19797">MKQQSKGHGECCKTGPGYATPLDAMSAPKETLIYVTAIYSGTGKGEARLSGYSLLLWRSFRGSTISYFTFTAIVEPEDIRRKTGLASSHCLASGDIMISFLGDKDGNAAGSGFLLDSEFNVEGRWEKPGHSPLFEYELWFQPQHKTMICTSWGAPAAFTKGLKLQHVSDGFYGRHLHVYS</sequence>
<dbReference type="InterPro" id="IPR008826">
    <property type="entry name" value="Se-bd"/>
</dbReference>
<comment type="similarity">
    <text evidence="1">Belongs to the selenium-binding protein family.</text>
</comment>
<dbReference type="PANTHER" id="PTHR23300">
    <property type="entry name" value="METHANETHIOL OXIDASE"/>
    <property type="match status" value="1"/>
</dbReference>
<evidence type="ECO:0000256" key="1">
    <source>
        <dbReference type="ARBA" id="ARBA00005606"/>
    </source>
</evidence>
<gene>
    <name evidence="3" type="ORF">TSUD_331130</name>
</gene>
<evidence type="ECO:0000256" key="2">
    <source>
        <dbReference type="ARBA" id="ARBA00023266"/>
    </source>
</evidence>
<dbReference type="Pfam" id="PF05694">
    <property type="entry name" value="SBP56"/>
    <property type="match status" value="1"/>
</dbReference>
<dbReference type="AlphaFoldDB" id="A0A2Z6MJK0"/>